<comment type="caution">
    <text evidence="2">The sequence shown here is derived from an EMBL/GenBank/DDBJ whole genome shotgun (WGS) entry which is preliminary data.</text>
</comment>
<dbReference type="EMBL" id="BAABDO010000119">
    <property type="protein sequence ID" value="GAA4154217.1"/>
    <property type="molecule type" value="Genomic_DNA"/>
</dbReference>
<proteinExistence type="predicted"/>
<keyword evidence="3" id="KW-1185">Reference proteome</keyword>
<dbReference type="PANTHER" id="PTHR33744">
    <property type="entry name" value="CARBOHYDRATE DIACID REGULATOR"/>
    <property type="match status" value="1"/>
</dbReference>
<dbReference type="InterPro" id="IPR051448">
    <property type="entry name" value="CdaR-like_regulators"/>
</dbReference>
<feature type="domain" description="PucR C-terminal helix-turn-helix" evidence="1">
    <location>
        <begin position="92"/>
        <end position="150"/>
    </location>
</feature>
<dbReference type="Gene3D" id="1.10.10.2840">
    <property type="entry name" value="PucR C-terminal helix-turn-helix domain"/>
    <property type="match status" value="1"/>
</dbReference>
<evidence type="ECO:0000313" key="3">
    <source>
        <dbReference type="Proteomes" id="UP001500266"/>
    </source>
</evidence>
<dbReference type="Pfam" id="PF13556">
    <property type="entry name" value="HTH_30"/>
    <property type="match status" value="1"/>
</dbReference>
<dbReference type="Proteomes" id="UP001500266">
    <property type="component" value="Unassembled WGS sequence"/>
</dbReference>
<reference evidence="3" key="1">
    <citation type="journal article" date="2019" name="Int. J. Syst. Evol. Microbiol.">
        <title>The Global Catalogue of Microorganisms (GCM) 10K type strain sequencing project: providing services to taxonomists for standard genome sequencing and annotation.</title>
        <authorList>
            <consortium name="The Broad Institute Genomics Platform"/>
            <consortium name="The Broad Institute Genome Sequencing Center for Infectious Disease"/>
            <person name="Wu L."/>
            <person name="Ma J."/>
        </authorList>
    </citation>
    <scope>NUCLEOTIDE SEQUENCE [LARGE SCALE GENOMIC DNA]</scope>
    <source>
        <strain evidence="3">JCM 17316</strain>
    </source>
</reference>
<evidence type="ECO:0000313" key="2">
    <source>
        <dbReference type="EMBL" id="GAA4154217.1"/>
    </source>
</evidence>
<evidence type="ECO:0000259" key="1">
    <source>
        <dbReference type="Pfam" id="PF13556"/>
    </source>
</evidence>
<sequence>MVAAADAAAALRPRLEALRAELPGGALLDTGDAADLAALTDVLTRARLALRRPWTGRRRLAELELPVLLARVDEAERAAMAGRVLGALPDDLRRTLRVYLDHDRDAAAAARTLNVHRNTLAYRLARIADLTGRDPRRFTDAATLHVALEAAETG</sequence>
<dbReference type="InterPro" id="IPR025736">
    <property type="entry name" value="PucR_C-HTH_dom"/>
</dbReference>
<organism evidence="2 3">
    <name type="scientific">Actinomadura keratinilytica</name>
    <dbReference type="NCBI Taxonomy" id="547461"/>
    <lineage>
        <taxon>Bacteria</taxon>
        <taxon>Bacillati</taxon>
        <taxon>Actinomycetota</taxon>
        <taxon>Actinomycetes</taxon>
        <taxon>Streptosporangiales</taxon>
        <taxon>Thermomonosporaceae</taxon>
        <taxon>Actinomadura</taxon>
    </lineage>
</organism>
<gene>
    <name evidence="2" type="ORF">GCM10022416_53850</name>
</gene>
<name>A0ABP7ZDH2_9ACTN</name>
<dbReference type="InterPro" id="IPR042070">
    <property type="entry name" value="PucR_C-HTH_sf"/>
</dbReference>
<accession>A0ABP7ZDH2</accession>
<protein>
    <recommendedName>
        <fullName evidence="1">PucR C-terminal helix-turn-helix domain-containing protein</fullName>
    </recommendedName>
</protein>